<keyword evidence="4 5" id="KW-0472">Membrane</keyword>
<name>A0A927CGT2_9BACL</name>
<evidence type="ECO:0000256" key="4">
    <source>
        <dbReference type="ARBA" id="ARBA00023136"/>
    </source>
</evidence>
<feature type="transmembrane region" description="Helical" evidence="5">
    <location>
        <begin position="63"/>
        <end position="83"/>
    </location>
</feature>
<accession>A0A927CGT2</accession>
<reference evidence="6" key="1">
    <citation type="submission" date="2020-09" db="EMBL/GenBank/DDBJ databases">
        <title>A novel bacterium of genus Paenibacillus, isolated from South China Sea.</title>
        <authorList>
            <person name="Huang H."/>
            <person name="Mo K."/>
            <person name="Hu Y."/>
        </authorList>
    </citation>
    <scope>NUCLEOTIDE SEQUENCE</scope>
    <source>
        <strain evidence="6">IB182493</strain>
    </source>
</reference>
<comment type="subcellular location">
    <subcellularLocation>
        <location evidence="5">Cell membrane</location>
        <topology evidence="5">Multi-pass membrane protein</topology>
    </subcellularLocation>
    <subcellularLocation>
        <location evidence="1">Membrane</location>
        <topology evidence="1">Multi-pass membrane protein</topology>
    </subcellularLocation>
</comment>
<feature type="transmembrane region" description="Helical" evidence="5">
    <location>
        <begin position="127"/>
        <end position="148"/>
    </location>
</feature>
<proteinExistence type="inferred from homology"/>
<dbReference type="GO" id="GO:0005886">
    <property type="term" value="C:plasma membrane"/>
    <property type="evidence" value="ECO:0007669"/>
    <property type="project" value="UniProtKB-SubCell"/>
</dbReference>
<keyword evidence="2 5" id="KW-0812">Transmembrane</keyword>
<dbReference type="PANTHER" id="PTHR43483:SF3">
    <property type="entry name" value="MEMBRANE TRANSPORTER PROTEIN HI_0806-RELATED"/>
    <property type="match status" value="1"/>
</dbReference>
<evidence type="ECO:0000313" key="6">
    <source>
        <dbReference type="EMBL" id="MBD2867824.1"/>
    </source>
</evidence>
<keyword evidence="7" id="KW-1185">Reference proteome</keyword>
<organism evidence="6 7">
    <name type="scientific">Paenibacillus arenilitoris</name>
    <dbReference type="NCBI Taxonomy" id="2772299"/>
    <lineage>
        <taxon>Bacteria</taxon>
        <taxon>Bacillati</taxon>
        <taxon>Bacillota</taxon>
        <taxon>Bacilli</taxon>
        <taxon>Bacillales</taxon>
        <taxon>Paenibacillaceae</taxon>
        <taxon>Paenibacillus</taxon>
    </lineage>
</organism>
<evidence type="ECO:0000256" key="2">
    <source>
        <dbReference type="ARBA" id="ARBA00022692"/>
    </source>
</evidence>
<sequence length="246" mass="24759">MFAVGMLLGFVGAGGSGFILAILTVGFHYPIHAAVGTALAAMAFTSLSGAIGQLRSKNTDVAGGLLVGLTGAAAAYLGSGLSIAISPGAMKWLTGGMLALSSATLWLRLSFGKEGSAAFVSARGFRYYAMAVAVGLITGGLSGTFGIGSTPFIQIGLMFLLGLPMRTAAGTSMLVILPIAAAGAVGYYRAGLLDVPLLLTVLCGTMTGSYIGAKFTKHAPAWLLKTGMIATPVVAALILSFQSNSI</sequence>
<keyword evidence="3 5" id="KW-1133">Transmembrane helix</keyword>
<evidence type="ECO:0000256" key="3">
    <source>
        <dbReference type="ARBA" id="ARBA00022989"/>
    </source>
</evidence>
<feature type="transmembrane region" description="Helical" evidence="5">
    <location>
        <begin position="31"/>
        <end position="51"/>
    </location>
</feature>
<feature type="transmembrane region" description="Helical" evidence="5">
    <location>
        <begin position="195"/>
        <end position="213"/>
    </location>
</feature>
<comment type="similarity">
    <text evidence="5">Belongs to the 4-toluene sulfonate uptake permease (TSUP) (TC 2.A.102) family.</text>
</comment>
<evidence type="ECO:0000256" key="1">
    <source>
        <dbReference type="ARBA" id="ARBA00004141"/>
    </source>
</evidence>
<feature type="transmembrane region" description="Helical" evidence="5">
    <location>
        <begin position="219"/>
        <end position="241"/>
    </location>
</feature>
<dbReference type="Pfam" id="PF01925">
    <property type="entry name" value="TauE"/>
    <property type="match status" value="1"/>
</dbReference>
<dbReference type="Proteomes" id="UP000632125">
    <property type="component" value="Unassembled WGS sequence"/>
</dbReference>
<dbReference type="AlphaFoldDB" id="A0A927CGT2"/>
<gene>
    <name evidence="6" type="ORF">IDH41_04480</name>
</gene>
<keyword evidence="5" id="KW-1003">Cell membrane</keyword>
<comment type="caution">
    <text evidence="6">The sequence shown here is derived from an EMBL/GenBank/DDBJ whole genome shotgun (WGS) entry which is preliminary data.</text>
</comment>
<dbReference type="EMBL" id="JACXIY010000005">
    <property type="protein sequence ID" value="MBD2867824.1"/>
    <property type="molecule type" value="Genomic_DNA"/>
</dbReference>
<protein>
    <recommendedName>
        <fullName evidence="5">Probable membrane transporter protein</fullName>
    </recommendedName>
</protein>
<evidence type="ECO:0000313" key="7">
    <source>
        <dbReference type="Proteomes" id="UP000632125"/>
    </source>
</evidence>
<dbReference type="InterPro" id="IPR002781">
    <property type="entry name" value="TM_pro_TauE-like"/>
</dbReference>
<evidence type="ECO:0000256" key="5">
    <source>
        <dbReference type="RuleBase" id="RU363041"/>
    </source>
</evidence>
<feature type="transmembrane region" description="Helical" evidence="5">
    <location>
        <begin position="89"/>
        <end position="107"/>
    </location>
</feature>
<dbReference type="PANTHER" id="PTHR43483">
    <property type="entry name" value="MEMBRANE TRANSPORTER PROTEIN HI_0806-RELATED"/>
    <property type="match status" value="1"/>
</dbReference>
<feature type="transmembrane region" description="Helical" evidence="5">
    <location>
        <begin position="168"/>
        <end position="188"/>
    </location>
</feature>
<dbReference type="RefSeq" id="WP_190858737.1">
    <property type="nucleotide sequence ID" value="NZ_JACXIY010000005.1"/>
</dbReference>